<accession>A0ACB8BZN2</accession>
<dbReference type="Proteomes" id="UP000790709">
    <property type="component" value="Unassembled WGS sequence"/>
</dbReference>
<protein>
    <submittedName>
        <fullName evidence="1">WD40 repeat-like protein</fullName>
    </submittedName>
</protein>
<keyword evidence="2" id="KW-1185">Reference proteome</keyword>
<evidence type="ECO:0000313" key="2">
    <source>
        <dbReference type="Proteomes" id="UP000790709"/>
    </source>
</evidence>
<proteinExistence type="predicted"/>
<sequence length="594" mass="65488">MSTSSKPVKSSAPRRVFFRRPTKGFKGHTDLVWCVAYFPDGQHIASASWDKSVVIWDVESGRQDGQPLQHDSIVHYIAISPDGRRIASGLEGGRLVIWDVQTRKVVHEIKGSGVYTLVCSPDGRWIAGVPLANTGGLLQLWDADTGRLGREPLKCDNVRCVAFSPEGSRVAAGLGDGSFQVIEISTGESVVGPIKSHTEGVNSVVYSPDGRLLVTGSRDKSIRVWNSKTGIEAGKPMLGHTRDVECISITADGRRIASVGWDHTVRVWDLETRLQVGNSLHAVGRVFSVAFSPDDRYIIHGNYKDVYLWDTKLITNEGSSSPPTASNENPPVRARARSVTSSILDLPAVPTPVVPHQDDSSPSESERSRGSSFDSILDLPAGGEPGNRRPNKKRPHSTESGRPPLQDPALEQEKSKWLRNIRERWRRIHPRKSRVPADIPQRIPLHERPTSPASPECGPATDPSPIPMQGNHTGDEAYTAGNLHAQKQPLMHFWSRLRRSGAPSVGPGPRGQKQPTPGVVDVAAGRDKPRLMMSPDHEQYGVPPPESQELPPIASRTPSFPYREEDPLEGWSWRRELCELICSYWCFPRNTRPV</sequence>
<reference evidence="1" key="1">
    <citation type="journal article" date="2021" name="New Phytol.">
        <title>Evolutionary innovations through gain and loss of genes in the ectomycorrhizal Boletales.</title>
        <authorList>
            <person name="Wu G."/>
            <person name="Miyauchi S."/>
            <person name="Morin E."/>
            <person name="Kuo A."/>
            <person name="Drula E."/>
            <person name="Varga T."/>
            <person name="Kohler A."/>
            <person name="Feng B."/>
            <person name="Cao Y."/>
            <person name="Lipzen A."/>
            <person name="Daum C."/>
            <person name="Hundley H."/>
            <person name="Pangilinan J."/>
            <person name="Johnson J."/>
            <person name="Barry K."/>
            <person name="LaButti K."/>
            <person name="Ng V."/>
            <person name="Ahrendt S."/>
            <person name="Min B."/>
            <person name="Choi I.G."/>
            <person name="Park H."/>
            <person name="Plett J.M."/>
            <person name="Magnuson J."/>
            <person name="Spatafora J.W."/>
            <person name="Nagy L.G."/>
            <person name="Henrissat B."/>
            <person name="Grigoriev I.V."/>
            <person name="Yang Z.L."/>
            <person name="Xu J."/>
            <person name="Martin F.M."/>
        </authorList>
    </citation>
    <scope>NUCLEOTIDE SEQUENCE</scope>
    <source>
        <strain evidence="1">KUC20120723A-06</strain>
    </source>
</reference>
<evidence type="ECO:0000313" key="1">
    <source>
        <dbReference type="EMBL" id="KAH7931027.1"/>
    </source>
</evidence>
<comment type="caution">
    <text evidence="1">The sequence shown here is derived from an EMBL/GenBank/DDBJ whole genome shotgun (WGS) entry which is preliminary data.</text>
</comment>
<gene>
    <name evidence="1" type="ORF">BV22DRAFT_24126</name>
</gene>
<dbReference type="EMBL" id="MU266328">
    <property type="protein sequence ID" value="KAH7931027.1"/>
    <property type="molecule type" value="Genomic_DNA"/>
</dbReference>
<organism evidence="1 2">
    <name type="scientific">Leucogyrophana mollusca</name>
    <dbReference type="NCBI Taxonomy" id="85980"/>
    <lineage>
        <taxon>Eukaryota</taxon>
        <taxon>Fungi</taxon>
        <taxon>Dikarya</taxon>
        <taxon>Basidiomycota</taxon>
        <taxon>Agaricomycotina</taxon>
        <taxon>Agaricomycetes</taxon>
        <taxon>Agaricomycetidae</taxon>
        <taxon>Boletales</taxon>
        <taxon>Boletales incertae sedis</taxon>
        <taxon>Leucogyrophana</taxon>
    </lineage>
</organism>
<name>A0ACB8BZN2_9AGAM</name>